<dbReference type="Pfam" id="PF05135">
    <property type="entry name" value="Phage_connect_1"/>
    <property type="match status" value="1"/>
</dbReference>
<dbReference type="EMBL" id="BJUJ01000067">
    <property type="protein sequence ID" value="GEK44931.1"/>
    <property type="molecule type" value="Genomic_DNA"/>
</dbReference>
<proteinExistence type="predicted"/>
<organism evidence="1 2">
    <name type="scientific">Acinetobacter johnsonii</name>
    <dbReference type="NCBI Taxonomy" id="40214"/>
    <lineage>
        <taxon>Bacteria</taxon>
        <taxon>Pseudomonadati</taxon>
        <taxon>Pseudomonadota</taxon>
        <taxon>Gammaproteobacteria</taxon>
        <taxon>Moraxellales</taxon>
        <taxon>Moraxellaceae</taxon>
        <taxon>Acinetobacter</taxon>
    </lineage>
</organism>
<reference evidence="1 2" key="1">
    <citation type="submission" date="2019-07" db="EMBL/GenBank/DDBJ databases">
        <title>Whole genome shotgun sequence of Acinetobacter johnsonii NBRC 102197.</title>
        <authorList>
            <person name="Hosoyama A."/>
            <person name="Uohara A."/>
            <person name="Ohji S."/>
            <person name="Ichikawa N."/>
        </authorList>
    </citation>
    <scope>NUCLEOTIDE SEQUENCE [LARGE SCALE GENOMIC DNA]</scope>
    <source>
        <strain evidence="1 2">NBRC 102197</strain>
    </source>
</reference>
<dbReference type="Proteomes" id="UP000321274">
    <property type="component" value="Unassembled WGS sequence"/>
</dbReference>
<comment type="caution">
    <text evidence="1">The sequence shown here is derived from an EMBL/GenBank/DDBJ whole genome shotgun (WGS) entry which is preliminary data.</text>
</comment>
<accession>A0AAV3WHB7</accession>
<dbReference type="AlphaFoldDB" id="A0AAV3WHB7"/>
<name>A0AAV3WHB7_ACIJO</name>
<dbReference type="RefSeq" id="WP_114836946.1">
    <property type="nucleotide sequence ID" value="NZ_BJUJ01000067.1"/>
</dbReference>
<gene>
    <name evidence="1" type="ORF">AJO04nite_21890</name>
</gene>
<dbReference type="InterPro" id="IPR021146">
    <property type="entry name" value="Phage_gp6-like_head-tail"/>
</dbReference>
<dbReference type="Gene3D" id="1.10.3230.30">
    <property type="entry name" value="Phage gp6-like head-tail connector protein"/>
    <property type="match status" value="1"/>
</dbReference>
<evidence type="ECO:0000313" key="2">
    <source>
        <dbReference type="Proteomes" id="UP000321274"/>
    </source>
</evidence>
<dbReference type="InterPro" id="IPR006450">
    <property type="entry name" value="Phage_HK97_gp6-like"/>
</dbReference>
<evidence type="ECO:0008006" key="3">
    <source>
        <dbReference type="Google" id="ProtNLM"/>
    </source>
</evidence>
<dbReference type="CDD" id="cd08054">
    <property type="entry name" value="gp6"/>
    <property type="match status" value="1"/>
</dbReference>
<evidence type="ECO:0000313" key="1">
    <source>
        <dbReference type="EMBL" id="GEK44931.1"/>
    </source>
</evidence>
<dbReference type="NCBIfam" id="TIGR01560">
    <property type="entry name" value="put_DNA_pack"/>
    <property type="match status" value="1"/>
</dbReference>
<sequence length="108" mass="12411">MPQFLTKEQVKLNLRIDHDDEDDLIEGLIDAAFEAFEQSTNRKLYVVGEVIPEDVGNGMHVSKSIIQGAHMLIGHWYANRESVVLGTISTNLPQATDWLWKRHRWVNL</sequence>
<protein>
    <recommendedName>
        <fullName evidence="3">Phage gp6-like head-tail connector protein</fullName>
    </recommendedName>
</protein>